<evidence type="ECO:0000313" key="1">
    <source>
        <dbReference type="EMBL" id="GIY35999.1"/>
    </source>
</evidence>
<dbReference type="Proteomes" id="UP001054837">
    <property type="component" value="Unassembled WGS sequence"/>
</dbReference>
<name>A0AAV4SRR4_9ARAC</name>
<organism evidence="1 2">
    <name type="scientific">Caerostris darwini</name>
    <dbReference type="NCBI Taxonomy" id="1538125"/>
    <lineage>
        <taxon>Eukaryota</taxon>
        <taxon>Metazoa</taxon>
        <taxon>Ecdysozoa</taxon>
        <taxon>Arthropoda</taxon>
        <taxon>Chelicerata</taxon>
        <taxon>Arachnida</taxon>
        <taxon>Araneae</taxon>
        <taxon>Araneomorphae</taxon>
        <taxon>Entelegynae</taxon>
        <taxon>Araneoidea</taxon>
        <taxon>Araneidae</taxon>
        <taxon>Caerostris</taxon>
    </lineage>
</organism>
<dbReference type="EMBL" id="BPLQ01008222">
    <property type="protein sequence ID" value="GIY35999.1"/>
    <property type="molecule type" value="Genomic_DNA"/>
</dbReference>
<reference evidence="1 2" key="1">
    <citation type="submission" date="2021-06" db="EMBL/GenBank/DDBJ databases">
        <title>Caerostris darwini draft genome.</title>
        <authorList>
            <person name="Kono N."/>
            <person name="Arakawa K."/>
        </authorList>
    </citation>
    <scope>NUCLEOTIDE SEQUENCE [LARGE SCALE GENOMIC DNA]</scope>
</reference>
<evidence type="ECO:0000313" key="2">
    <source>
        <dbReference type="Proteomes" id="UP001054837"/>
    </source>
</evidence>
<gene>
    <name evidence="1" type="ORF">CDAR_436781</name>
</gene>
<protein>
    <submittedName>
        <fullName evidence="1">Uncharacterized protein</fullName>
    </submittedName>
</protein>
<comment type="caution">
    <text evidence="1">The sequence shown here is derived from an EMBL/GenBank/DDBJ whole genome shotgun (WGS) entry which is preliminary data.</text>
</comment>
<proteinExistence type="predicted"/>
<dbReference type="AlphaFoldDB" id="A0AAV4SRR4"/>
<keyword evidence="2" id="KW-1185">Reference proteome</keyword>
<sequence>MRLPIVMESQARRVHEYSTSFFRFFFLLQLLFRQNIQLSAIIKIYTKRLTKNILPSEPFKTVCGKRITVPQAQQFVSVHGNDTTVSLPPVSNPATPWVVNGKDSSRVLAVIQNTGGRSSRNILICMRRNDSGSIKLVPFLFAAKTF</sequence>
<accession>A0AAV4SRR4</accession>